<comment type="caution">
    <text evidence="2">The sequence shown here is derived from an EMBL/GenBank/DDBJ whole genome shotgun (WGS) entry which is preliminary data.</text>
</comment>
<dbReference type="InterPro" id="IPR015378">
    <property type="entry name" value="Transposase-like_Mu_C"/>
</dbReference>
<dbReference type="EMBL" id="NRGR01000013">
    <property type="protein sequence ID" value="PCC39566.1"/>
    <property type="molecule type" value="Genomic_DNA"/>
</dbReference>
<dbReference type="Pfam" id="PF13551">
    <property type="entry name" value="HTH_29"/>
    <property type="match status" value="1"/>
</dbReference>
<evidence type="ECO:0000313" key="2">
    <source>
        <dbReference type="EMBL" id="PCC39566.1"/>
    </source>
</evidence>
<name>A0A2A3YJP7_9MICO</name>
<dbReference type="PANTHER" id="PTHR35004">
    <property type="entry name" value="TRANSPOSASE RV3428C-RELATED"/>
    <property type="match status" value="1"/>
</dbReference>
<dbReference type="PANTHER" id="PTHR35004:SF6">
    <property type="entry name" value="TRANSPOSASE"/>
    <property type="match status" value="1"/>
</dbReference>
<sequence length="684" mass="75853">MSVIEMNVGSQVWFEGELWQIVDLSARTATLSSGSTRRRVLLNHLAASARVVTEESTVQPDQDAGLELGNVVLSSLTQQQRAQLERRAAALQAIENPDARLATDRADRVAAAATELGVSKRTVQRWLTSYREAGIAGLADSRLLGLRSAGVDSRWDAACLAVLDEYTGASTPTMNVVLDRIRHRVEDEHGSDAVVCPPHTTAYRRLKALSKGRHAFGSAKQRRSVAARPHGPYGRLRATRPGEYVVLDTTPLDVFAMEPVTLRWVPVELTVAQDLFTRCILGLRLTPVSTTAADVANVLYQCVTPQPDGDDDGAWPFHGVPRNVLVGTEEPDGVSQERVGGLPACLPEAIVVDHGKVYLSSHVTSACARLGITIQPAIPYKPTDKPTIERFFKSLREGLLQHLPGYKGPDVYNRGQDIEDQAFYYVTELEQIIREWVGQVHHQSTHQGLCVPEVPGAEFSPAEMFEIGLAKSGGLLLPSSADLAFSFLDVAWRTVQHYGVEINGRRYDGPALNLHRNHKSPHQGAHAGKWPIFVDHHDVRRVWFQDPDTKQFEPLEWEHAPALDQPFSREAAEYTKRLALRSQRHVDPKQAVQDLLDAWSHDAVTTRREKSLARRLSATRAHDVSTFRDEHEPREAASAPGVIDLLAARDRKTRAPELADDLDDVFARYYAQHPDADGLEVFDE</sequence>
<dbReference type="OrthoDB" id="52928at2"/>
<dbReference type="InterPro" id="IPR009057">
    <property type="entry name" value="Homeodomain-like_sf"/>
</dbReference>
<dbReference type="GeneID" id="95328442"/>
<dbReference type="PROSITE" id="PS50994">
    <property type="entry name" value="INTEGRASE"/>
    <property type="match status" value="1"/>
</dbReference>
<dbReference type="GO" id="GO:0003676">
    <property type="term" value="F:nucleic acid binding"/>
    <property type="evidence" value="ECO:0007669"/>
    <property type="project" value="InterPro"/>
</dbReference>
<dbReference type="Proteomes" id="UP000218598">
    <property type="component" value="Unassembled WGS sequence"/>
</dbReference>
<dbReference type="RefSeq" id="WP_096166287.1">
    <property type="nucleotide sequence ID" value="NZ_BAAAIQ010000056.1"/>
</dbReference>
<dbReference type="SUPFAM" id="SSF46689">
    <property type="entry name" value="Homeodomain-like"/>
    <property type="match status" value="1"/>
</dbReference>
<dbReference type="SUPFAM" id="SSF53098">
    <property type="entry name" value="Ribonuclease H-like"/>
    <property type="match status" value="1"/>
</dbReference>
<dbReference type="Pfam" id="PF09299">
    <property type="entry name" value="Mu-transpos_C"/>
    <property type="match status" value="1"/>
</dbReference>
<accession>A0A2A3YJP7</accession>
<dbReference type="GO" id="GO:0015074">
    <property type="term" value="P:DNA integration"/>
    <property type="evidence" value="ECO:0007669"/>
    <property type="project" value="InterPro"/>
</dbReference>
<dbReference type="InterPro" id="IPR036397">
    <property type="entry name" value="RNaseH_sf"/>
</dbReference>
<reference evidence="2 3" key="1">
    <citation type="journal article" date="2017" name="Elife">
        <title>Extensive horizontal gene transfer in cheese-associated bacteria.</title>
        <authorList>
            <person name="Bonham K.S."/>
            <person name="Wolfe B.E."/>
            <person name="Dutton R.J."/>
        </authorList>
    </citation>
    <scope>NUCLEOTIDE SEQUENCE [LARGE SCALE GENOMIC DNA]</scope>
    <source>
        <strain evidence="2 3">341_9</strain>
    </source>
</reference>
<gene>
    <name evidence="2" type="ORF">CIK66_07540</name>
</gene>
<evidence type="ECO:0000259" key="1">
    <source>
        <dbReference type="PROSITE" id="PS50994"/>
    </source>
</evidence>
<organism evidence="2 3">
    <name type="scientific">Brachybacterium alimentarium</name>
    <dbReference type="NCBI Taxonomy" id="47845"/>
    <lineage>
        <taxon>Bacteria</taxon>
        <taxon>Bacillati</taxon>
        <taxon>Actinomycetota</taxon>
        <taxon>Actinomycetes</taxon>
        <taxon>Micrococcales</taxon>
        <taxon>Dermabacteraceae</taxon>
        <taxon>Brachybacterium</taxon>
    </lineage>
</organism>
<dbReference type="InterPro" id="IPR001584">
    <property type="entry name" value="Integrase_cat-core"/>
</dbReference>
<keyword evidence="3" id="KW-1185">Reference proteome</keyword>
<proteinExistence type="predicted"/>
<feature type="domain" description="Integrase catalytic" evidence="1">
    <location>
        <begin position="237"/>
        <end position="469"/>
    </location>
</feature>
<evidence type="ECO:0000313" key="3">
    <source>
        <dbReference type="Proteomes" id="UP000218598"/>
    </source>
</evidence>
<dbReference type="Gene3D" id="3.30.420.10">
    <property type="entry name" value="Ribonuclease H-like superfamily/Ribonuclease H"/>
    <property type="match status" value="1"/>
</dbReference>
<dbReference type="AlphaFoldDB" id="A0A2A3YJP7"/>
<protein>
    <submittedName>
        <fullName evidence="2">Integrase</fullName>
    </submittedName>
</protein>
<dbReference type="InterPro" id="IPR012337">
    <property type="entry name" value="RNaseH-like_sf"/>
</dbReference>